<comment type="similarity">
    <text evidence="2">Belongs to the oligopeptide OPT transporter family.</text>
</comment>
<dbReference type="VEuPathDB" id="FungiDB:PC9H_001280"/>
<comment type="caution">
    <text evidence="11">The sequence shown here is derived from an EMBL/GenBank/DDBJ whole genome shotgun (WGS) entry which is preliminary data.</text>
</comment>
<dbReference type="AlphaFoldDB" id="A0A8H7E043"/>
<keyword evidence="4 10" id="KW-0812">Transmembrane</keyword>
<sequence length="796" mass="87863">MVQTESEASSSRQPSAEKIAEKYATGNCSVKLGRSSEASSKVEDGEGHHHHHHHHHHVGAGAGERPYADTHEHIISTGQDVSRYLVDVRDDGETALTFRSFVIGTIFAGLGATLSQIYNFKPVQTAVSVTFLQLLVYSTGLLWAAFLPRASWVEGNRLASLAPLLSFINPGRFTLKEHAVASIIAATAATTSGAIYNFAVQRLFYSTNVDAATAVLAAFSAGSFGYGLVGLFRPFTVYPSEMVYWHNLHTISIFQTLHFNTADNRKKLRLFWAAFVGMFSYEFLPAYIFPTLNGVSVFCLASQRASRPVRDLFTNLFGGANANEGLGLLNISFDWQYIGSNPMYLPLVQQVNAWVGFAFCYIAIMAIYYSNLWNSRAFPMLSSSIFSSNGSVYNQSAVFGPSFTLNRTALNEVGLPALTGSNAWHGLTANLSIGGLLAHCILFWGSEVVDTFKSKGASRLDRHYRAMQKYREAPWWWFVILLGVSFVSGLAVVIRGQTTVAWWSYIIALILGSVVAPFSILLTARLGHGVYTSQLMKMIAGVLQPGKPVANLYFSMWSHEVIMTSLHLSSDLKMGQYLKIPPRVMFAAQLWGTCLGAAINYIVMVSIVDSQRDVLLRPNGSNVWSGQSVQMLNSAAVTWSLAKDLYGFKGPYWIVPMSLLLGTIPTCVQWLLWKRWRKIGPIPLDKVVLPIIYMYSAWMSVGVTSTITSSIIIGLISQLWVRKSYPRWYNKYNYILGGALNGGAQVMVFVLSFAVFGAAGREHPFPHWAGNPATGHVDHCNGNGASSRRIKHYPHK</sequence>
<feature type="transmembrane region" description="Helical" evidence="10">
    <location>
        <begin position="101"/>
        <end position="120"/>
    </location>
</feature>
<feature type="transmembrane region" description="Helical" evidence="10">
    <location>
        <begin position="475"/>
        <end position="494"/>
    </location>
</feature>
<feature type="transmembrane region" description="Helical" evidence="10">
    <location>
        <begin position="652"/>
        <end position="672"/>
    </location>
</feature>
<dbReference type="EMBL" id="JACETU010000001">
    <property type="protein sequence ID" value="KAF7440931.1"/>
    <property type="molecule type" value="Genomic_DNA"/>
</dbReference>
<keyword evidence="7 10" id="KW-1133">Transmembrane helix</keyword>
<feature type="transmembrane region" description="Helical" evidence="10">
    <location>
        <begin position="692"/>
        <end position="720"/>
    </location>
</feature>
<feature type="region of interest" description="Disordered" evidence="9">
    <location>
        <begin position="34"/>
        <end position="65"/>
    </location>
</feature>
<feature type="transmembrane region" description="Helical" evidence="10">
    <location>
        <begin position="179"/>
        <end position="199"/>
    </location>
</feature>
<dbReference type="InterPro" id="IPR004648">
    <property type="entry name" value="Oligpept_transpt"/>
</dbReference>
<feature type="transmembrane region" description="Helical" evidence="10">
    <location>
        <begin position="126"/>
        <end position="147"/>
    </location>
</feature>
<keyword evidence="12" id="KW-1185">Reference proteome</keyword>
<evidence type="ECO:0000256" key="7">
    <source>
        <dbReference type="ARBA" id="ARBA00022989"/>
    </source>
</evidence>
<feature type="transmembrane region" description="Helical" evidence="10">
    <location>
        <begin position="584"/>
        <end position="608"/>
    </location>
</feature>
<feature type="compositionally biased region" description="Polar residues" evidence="9">
    <location>
        <begin position="1"/>
        <end position="14"/>
    </location>
</feature>
<dbReference type="PANTHER" id="PTHR22601">
    <property type="entry name" value="ISP4 LIKE PROTEIN"/>
    <property type="match status" value="1"/>
</dbReference>
<keyword evidence="8 10" id="KW-0472">Membrane</keyword>
<dbReference type="Proteomes" id="UP000623687">
    <property type="component" value="Unassembled WGS sequence"/>
</dbReference>
<evidence type="ECO:0000256" key="4">
    <source>
        <dbReference type="ARBA" id="ARBA00022692"/>
    </source>
</evidence>
<evidence type="ECO:0000256" key="1">
    <source>
        <dbReference type="ARBA" id="ARBA00004141"/>
    </source>
</evidence>
<gene>
    <name evidence="11" type="ORF">PC9H_001280</name>
</gene>
<evidence type="ECO:0000256" key="6">
    <source>
        <dbReference type="ARBA" id="ARBA00022927"/>
    </source>
</evidence>
<keyword evidence="3" id="KW-0813">Transport</keyword>
<comment type="subcellular location">
    <subcellularLocation>
        <location evidence="1">Membrane</location>
        <topology evidence="1">Multi-pass membrane protein</topology>
    </subcellularLocation>
</comment>
<evidence type="ECO:0000256" key="3">
    <source>
        <dbReference type="ARBA" id="ARBA00022448"/>
    </source>
</evidence>
<dbReference type="GO" id="GO:0015031">
    <property type="term" value="P:protein transport"/>
    <property type="evidence" value="ECO:0007669"/>
    <property type="project" value="UniProtKB-KW"/>
</dbReference>
<feature type="transmembrane region" description="Helical" evidence="10">
    <location>
        <begin position="732"/>
        <end position="756"/>
    </location>
</feature>
<dbReference type="GO" id="GO:0016020">
    <property type="term" value="C:membrane"/>
    <property type="evidence" value="ECO:0007669"/>
    <property type="project" value="UniProtKB-SubCell"/>
</dbReference>
<dbReference type="NCBIfam" id="TIGR00728">
    <property type="entry name" value="OPT_sfam"/>
    <property type="match status" value="1"/>
</dbReference>
<dbReference type="RefSeq" id="XP_036636775.1">
    <property type="nucleotide sequence ID" value="XM_036770930.1"/>
</dbReference>
<dbReference type="InterPro" id="IPR004813">
    <property type="entry name" value="OPT"/>
</dbReference>
<evidence type="ECO:0000256" key="5">
    <source>
        <dbReference type="ARBA" id="ARBA00022856"/>
    </source>
</evidence>
<feature type="compositionally biased region" description="Basic residues" evidence="9">
    <location>
        <begin position="48"/>
        <end position="58"/>
    </location>
</feature>
<feature type="transmembrane region" description="Helical" evidence="10">
    <location>
        <begin position="351"/>
        <end position="370"/>
    </location>
</feature>
<protein>
    <submittedName>
        <fullName evidence="11">Uncharacterized protein</fullName>
    </submittedName>
</protein>
<feature type="transmembrane region" description="Helical" evidence="10">
    <location>
        <begin position="270"/>
        <end position="288"/>
    </location>
</feature>
<evidence type="ECO:0000256" key="10">
    <source>
        <dbReference type="SAM" id="Phobius"/>
    </source>
</evidence>
<name>A0A8H7E043_PLEOS</name>
<dbReference type="GeneID" id="59371121"/>
<feature type="transmembrane region" description="Helical" evidence="10">
    <location>
        <begin position="211"/>
        <end position="232"/>
    </location>
</feature>
<evidence type="ECO:0000256" key="9">
    <source>
        <dbReference type="SAM" id="MobiDB-lite"/>
    </source>
</evidence>
<accession>A0A8H7E043</accession>
<evidence type="ECO:0000256" key="8">
    <source>
        <dbReference type="ARBA" id="ARBA00023136"/>
    </source>
</evidence>
<dbReference type="Pfam" id="PF03169">
    <property type="entry name" value="OPT"/>
    <property type="match status" value="1"/>
</dbReference>
<proteinExistence type="inferred from homology"/>
<organism evidence="11 12">
    <name type="scientific">Pleurotus ostreatus</name>
    <name type="common">Oyster mushroom</name>
    <name type="synonym">White-rot fungus</name>
    <dbReference type="NCBI Taxonomy" id="5322"/>
    <lineage>
        <taxon>Eukaryota</taxon>
        <taxon>Fungi</taxon>
        <taxon>Dikarya</taxon>
        <taxon>Basidiomycota</taxon>
        <taxon>Agaricomycotina</taxon>
        <taxon>Agaricomycetes</taxon>
        <taxon>Agaricomycetidae</taxon>
        <taxon>Agaricales</taxon>
        <taxon>Pleurotineae</taxon>
        <taxon>Pleurotaceae</taxon>
        <taxon>Pleurotus</taxon>
    </lineage>
</organism>
<dbReference type="GO" id="GO:0035673">
    <property type="term" value="F:oligopeptide transmembrane transporter activity"/>
    <property type="evidence" value="ECO:0007669"/>
    <property type="project" value="InterPro"/>
</dbReference>
<evidence type="ECO:0000256" key="2">
    <source>
        <dbReference type="ARBA" id="ARBA00008807"/>
    </source>
</evidence>
<reference evidence="11" key="1">
    <citation type="submission" date="2019-07" db="EMBL/GenBank/DDBJ databases">
        <authorList>
            <person name="Palmer J.M."/>
        </authorList>
    </citation>
    <scope>NUCLEOTIDE SEQUENCE</scope>
    <source>
        <strain evidence="11">PC9</strain>
    </source>
</reference>
<keyword evidence="6" id="KW-0653">Protein transport</keyword>
<keyword evidence="5" id="KW-0571">Peptide transport</keyword>
<evidence type="ECO:0000313" key="12">
    <source>
        <dbReference type="Proteomes" id="UP000623687"/>
    </source>
</evidence>
<evidence type="ECO:0000313" key="11">
    <source>
        <dbReference type="EMBL" id="KAF7440931.1"/>
    </source>
</evidence>
<dbReference type="OrthoDB" id="9986677at2759"/>
<feature type="region of interest" description="Disordered" evidence="9">
    <location>
        <begin position="1"/>
        <end position="20"/>
    </location>
</feature>
<feature type="transmembrane region" description="Helical" evidence="10">
    <location>
        <begin position="500"/>
        <end position="524"/>
    </location>
</feature>